<dbReference type="RefSeq" id="WP_133531521.1">
    <property type="nucleotide sequence ID" value="NZ_SNXR01000002.1"/>
</dbReference>
<evidence type="ECO:0008006" key="4">
    <source>
        <dbReference type="Google" id="ProtNLM"/>
    </source>
</evidence>
<sequence>MKKLILSILLLTQIAFAQEKKKIETYSFGQNGMELIAKSSKDVVIISTFNAKMTIREEIARKVYSLYAENKLETNKKYTISGNEASVTGNCVIRKKNNLIAIDFYYEKIEWYSGLIEIYKKFLG</sequence>
<dbReference type="Proteomes" id="UP000295260">
    <property type="component" value="Unassembled WGS sequence"/>
</dbReference>
<feature type="chain" id="PRO_5020682240" description="Nuclear transport factor 2 family protein" evidence="1">
    <location>
        <begin position="18"/>
        <end position="124"/>
    </location>
</feature>
<feature type="signal peptide" evidence="1">
    <location>
        <begin position="1"/>
        <end position="17"/>
    </location>
</feature>
<evidence type="ECO:0000256" key="1">
    <source>
        <dbReference type="SAM" id="SignalP"/>
    </source>
</evidence>
<comment type="caution">
    <text evidence="2">The sequence shown here is derived from an EMBL/GenBank/DDBJ whole genome shotgun (WGS) entry which is preliminary data.</text>
</comment>
<keyword evidence="3" id="KW-1185">Reference proteome</keyword>
<name>A0A4V3CSR4_9FLAO</name>
<accession>A0A4V3CSR4</accession>
<dbReference type="EMBL" id="SNXR01000002">
    <property type="protein sequence ID" value="TDP61711.1"/>
    <property type="molecule type" value="Genomic_DNA"/>
</dbReference>
<reference evidence="2 3" key="1">
    <citation type="submission" date="2019-03" db="EMBL/GenBank/DDBJ databases">
        <title>Genomic Encyclopedia of Archaeal and Bacterial Type Strains, Phase II (KMG-II): from individual species to whole genera.</title>
        <authorList>
            <person name="Goeker M."/>
        </authorList>
    </citation>
    <scope>NUCLEOTIDE SEQUENCE [LARGE SCALE GENOMIC DNA]</scope>
    <source>
        <strain evidence="2 3">DSM 25687</strain>
    </source>
</reference>
<evidence type="ECO:0000313" key="3">
    <source>
        <dbReference type="Proteomes" id="UP000295260"/>
    </source>
</evidence>
<protein>
    <recommendedName>
        <fullName evidence="4">Nuclear transport factor 2 family protein</fullName>
    </recommendedName>
</protein>
<gene>
    <name evidence="2" type="ORF">BC748_0125</name>
</gene>
<keyword evidence="1" id="KW-0732">Signal</keyword>
<dbReference type="AlphaFoldDB" id="A0A4V3CSR4"/>
<evidence type="ECO:0000313" key="2">
    <source>
        <dbReference type="EMBL" id="TDP61711.1"/>
    </source>
</evidence>
<dbReference type="OrthoDB" id="1361650at2"/>
<organism evidence="2 3">
    <name type="scientific">Flavobacterium dankookense</name>
    <dbReference type="NCBI Taxonomy" id="706186"/>
    <lineage>
        <taxon>Bacteria</taxon>
        <taxon>Pseudomonadati</taxon>
        <taxon>Bacteroidota</taxon>
        <taxon>Flavobacteriia</taxon>
        <taxon>Flavobacteriales</taxon>
        <taxon>Flavobacteriaceae</taxon>
        <taxon>Flavobacterium</taxon>
    </lineage>
</organism>
<proteinExistence type="predicted"/>